<evidence type="ECO:0000313" key="4">
    <source>
        <dbReference type="EMBL" id="KAH3678381.1"/>
    </source>
</evidence>
<dbReference type="AlphaFoldDB" id="A0A9P8THB9"/>
<dbReference type="GO" id="GO:0032300">
    <property type="term" value="C:mismatch repair complex"/>
    <property type="evidence" value="ECO:0007669"/>
    <property type="project" value="InterPro"/>
</dbReference>
<dbReference type="PANTHER" id="PTHR10073">
    <property type="entry name" value="DNA MISMATCH REPAIR PROTEIN MLH, PMS, MUTL"/>
    <property type="match status" value="1"/>
</dbReference>
<accession>A0A9P8THB9</accession>
<evidence type="ECO:0000313" key="5">
    <source>
        <dbReference type="Proteomes" id="UP000769528"/>
    </source>
</evidence>
<reference evidence="4" key="1">
    <citation type="journal article" date="2021" name="Open Biol.">
        <title>Shared evolutionary footprints suggest mitochondrial oxidative damage underlies multiple complex I losses in fungi.</title>
        <authorList>
            <person name="Schikora-Tamarit M.A."/>
            <person name="Marcet-Houben M."/>
            <person name="Nosek J."/>
            <person name="Gabaldon T."/>
        </authorList>
    </citation>
    <scope>NUCLEOTIDE SEQUENCE</scope>
    <source>
        <strain evidence="4">CBS6341</strain>
    </source>
</reference>
<dbReference type="InterPro" id="IPR014790">
    <property type="entry name" value="MutL_C"/>
</dbReference>
<keyword evidence="5" id="KW-1185">Reference proteome</keyword>
<dbReference type="GO" id="GO:0140664">
    <property type="term" value="F:ATP-dependent DNA damage sensor activity"/>
    <property type="evidence" value="ECO:0007669"/>
    <property type="project" value="InterPro"/>
</dbReference>
<dbReference type="PANTHER" id="PTHR10073:SF47">
    <property type="entry name" value="DNA MISMATCH REPAIR PROTEIN MLH3"/>
    <property type="match status" value="1"/>
</dbReference>
<dbReference type="Gene3D" id="3.30.230.10">
    <property type="match status" value="1"/>
</dbReference>
<dbReference type="InterPro" id="IPR014762">
    <property type="entry name" value="DNA_mismatch_repair_CS"/>
</dbReference>
<proteinExistence type="inferred from homology"/>
<dbReference type="InterPro" id="IPR042121">
    <property type="entry name" value="MutL_C_regsub"/>
</dbReference>
<dbReference type="SUPFAM" id="SSF118116">
    <property type="entry name" value="DNA mismatch repair protein MutL"/>
    <property type="match status" value="1"/>
</dbReference>
<comment type="caution">
    <text evidence="4">The sequence shown here is derived from an EMBL/GenBank/DDBJ whole genome shotgun (WGS) entry which is preliminary data.</text>
</comment>
<dbReference type="GO" id="GO:0006298">
    <property type="term" value="P:mismatch repair"/>
    <property type="evidence" value="ECO:0007669"/>
    <property type="project" value="InterPro"/>
</dbReference>
<dbReference type="Gene3D" id="3.30.565.10">
    <property type="entry name" value="Histidine kinase-like ATPase, C-terminal domain"/>
    <property type="match status" value="1"/>
</dbReference>
<dbReference type="GO" id="GO:0061982">
    <property type="term" value="P:meiosis I cell cycle process"/>
    <property type="evidence" value="ECO:0007669"/>
    <property type="project" value="UniProtKB-ARBA"/>
</dbReference>
<dbReference type="InterPro" id="IPR037198">
    <property type="entry name" value="MutL_C_sf"/>
</dbReference>
<reference evidence="4" key="2">
    <citation type="submission" date="2021-01" db="EMBL/GenBank/DDBJ databases">
        <authorList>
            <person name="Schikora-Tamarit M.A."/>
        </authorList>
    </citation>
    <scope>NUCLEOTIDE SEQUENCE</scope>
    <source>
        <strain evidence="4">CBS6341</strain>
    </source>
</reference>
<dbReference type="PROSITE" id="PS00058">
    <property type="entry name" value="DNA_MISMATCH_REPAIR_1"/>
    <property type="match status" value="1"/>
</dbReference>
<dbReference type="SMART" id="SM00853">
    <property type="entry name" value="MutL_C"/>
    <property type="match status" value="1"/>
</dbReference>
<evidence type="ECO:0000256" key="1">
    <source>
        <dbReference type="ARBA" id="ARBA00006082"/>
    </source>
</evidence>
<evidence type="ECO:0000259" key="3">
    <source>
        <dbReference type="SMART" id="SM00853"/>
    </source>
</evidence>
<dbReference type="OrthoDB" id="429932at2759"/>
<dbReference type="InterPro" id="IPR014721">
    <property type="entry name" value="Ribsml_uS5_D2-typ_fold_subgr"/>
</dbReference>
<dbReference type="Pfam" id="PF08676">
    <property type="entry name" value="MutL_C"/>
    <property type="match status" value="1"/>
</dbReference>
<dbReference type="GO" id="GO:0016887">
    <property type="term" value="F:ATP hydrolysis activity"/>
    <property type="evidence" value="ECO:0007669"/>
    <property type="project" value="InterPro"/>
</dbReference>
<organism evidence="4 5">
    <name type="scientific">Wickerhamomyces mucosus</name>
    <dbReference type="NCBI Taxonomy" id="1378264"/>
    <lineage>
        <taxon>Eukaryota</taxon>
        <taxon>Fungi</taxon>
        <taxon>Dikarya</taxon>
        <taxon>Ascomycota</taxon>
        <taxon>Saccharomycotina</taxon>
        <taxon>Saccharomycetes</taxon>
        <taxon>Phaffomycetales</taxon>
        <taxon>Wickerhamomycetaceae</taxon>
        <taxon>Wickerhamomyces</taxon>
    </lineage>
</organism>
<dbReference type="InterPro" id="IPR038973">
    <property type="entry name" value="MutL/Mlh/Pms-like"/>
</dbReference>
<dbReference type="Gene3D" id="3.30.1540.20">
    <property type="entry name" value="MutL, C-terminal domain, dimerisation subdomain"/>
    <property type="match status" value="1"/>
</dbReference>
<protein>
    <recommendedName>
        <fullName evidence="3">MutL C-terminal dimerisation domain-containing protein</fullName>
    </recommendedName>
</protein>
<dbReference type="GO" id="GO:0005524">
    <property type="term" value="F:ATP binding"/>
    <property type="evidence" value="ECO:0007669"/>
    <property type="project" value="InterPro"/>
</dbReference>
<dbReference type="InterPro" id="IPR042120">
    <property type="entry name" value="MutL_C_dimsub"/>
</dbReference>
<dbReference type="Gene3D" id="3.30.1370.100">
    <property type="entry name" value="MutL, C-terminal domain, regulatory subdomain"/>
    <property type="match status" value="1"/>
</dbReference>
<evidence type="ECO:0000256" key="2">
    <source>
        <dbReference type="ARBA" id="ARBA00022763"/>
    </source>
</evidence>
<name>A0A9P8THB9_9ASCO</name>
<dbReference type="Pfam" id="PF13589">
    <property type="entry name" value="HATPase_c_3"/>
    <property type="match status" value="1"/>
</dbReference>
<comment type="similarity">
    <text evidence="1">Belongs to the DNA mismatch repair MutL/HexB family.</text>
</comment>
<sequence length="705" mass="78899">MISLLEDGTTKLLKSQVTIATLADALREVIQNSLDARATEVSINVDTKTLAFNVVDNGIGISPLDLDLIATRYYTSKLKSLDQLKKVKTFGFRGEALNSLSLISKLTIVSKDEDHNASYYTKILYGKKQSSSKIVEEDSQLLGPVTTLSGTNITVSGLFGNVPVRSENLSKSSENKVLDELRAIVLQSVISSPSLKISLYKKTGEQRQIICQHSLKSNESDETSIISALSSIYGISIRNNSNTVEVKYKDYMVRGLISTIPVQSKGFQYIYWNSRILNNAVLNKKVNKLFSDAGFGSQSDKILVSSISRADISPKKGKSSTRPATIIGNPYSKHPVVILKIRGPNSISDLMQNPSKSVELSKHLGVIEPLVVKVIKGFLKLNRYKVINDNNLLEELNLSSEKSINSISKAGSSLLVHSKLKMGRILKKEMNGMASLKRIDHSQHNNMRTNEPLVEELVKRRRLISEEEIKCCGYDSASGIHFDSSKVVKINRAVLENSSVISQIDKKFILVKMKSTLYVIDQHACDERIKVECILKDFICRAKNPSVDLSVPLTPLCMSFGVSAQEFGFFEDYKSEFAIWGIKYQLKDNNVTVSHLPELLHVKIDADFEFIKKCLIQYGYDLYYKRKLKLMDSKESWWLSLHSVPTVIVDLINSKACRRAIMFGSKLTKTECENLVRQLLNCKYPFQCAHGRPSIVPVCDISKLI</sequence>
<dbReference type="Proteomes" id="UP000769528">
    <property type="component" value="Unassembled WGS sequence"/>
</dbReference>
<keyword evidence="2" id="KW-0227">DNA damage</keyword>
<dbReference type="InterPro" id="IPR036890">
    <property type="entry name" value="HATPase_C_sf"/>
</dbReference>
<feature type="domain" description="MutL C-terminal dimerisation" evidence="3">
    <location>
        <begin position="500"/>
        <end position="667"/>
    </location>
</feature>
<gene>
    <name evidence="4" type="ORF">WICMUC_001398</name>
</gene>
<dbReference type="EMBL" id="JAEUBF010000443">
    <property type="protein sequence ID" value="KAH3678381.1"/>
    <property type="molecule type" value="Genomic_DNA"/>
</dbReference>
<dbReference type="SUPFAM" id="SSF55874">
    <property type="entry name" value="ATPase domain of HSP90 chaperone/DNA topoisomerase II/histidine kinase"/>
    <property type="match status" value="1"/>
</dbReference>